<evidence type="ECO:0000313" key="1">
    <source>
        <dbReference type="EMBL" id="AIF19399.1"/>
    </source>
</evidence>
<name>A0A075HUG0_9ARCH</name>
<accession>A0A075HUG0</accession>
<dbReference type="InterPro" id="IPR011856">
    <property type="entry name" value="tRNA_endonuc-like_dom_sf"/>
</dbReference>
<dbReference type="Gene3D" id="3.40.1350.10">
    <property type="match status" value="1"/>
</dbReference>
<dbReference type="AlphaFoldDB" id="A0A075HUG0"/>
<sequence length="143" mass="16877">MVFNIFHVYNEVMPANSYVLGRSREHNLLSKLRMNGWFAIRGSGSKAGMVLVDGKKYFPIDIISVRKEKKKTIVWFIQVSKYLSDIDEIERKYLVKWAEKVGAEPVLAWTFEKRRKANPKRGKWEFYNLISKEYIELSNKNPE</sequence>
<protein>
    <submittedName>
        <fullName evidence="1">Uncharacterized protein</fullName>
    </submittedName>
</protein>
<dbReference type="EMBL" id="KF901136">
    <property type="protein sequence ID" value="AIF19399.1"/>
    <property type="molecule type" value="Genomic_DNA"/>
</dbReference>
<organism evidence="1">
    <name type="scientific">uncultured marine thaumarchaeote KM3_86_F11</name>
    <dbReference type="NCBI Taxonomy" id="1456322"/>
    <lineage>
        <taxon>Archaea</taxon>
        <taxon>Nitrososphaerota</taxon>
        <taxon>environmental samples</taxon>
    </lineage>
</organism>
<proteinExistence type="predicted"/>
<reference evidence="1" key="1">
    <citation type="journal article" date="2014" name="Genome Biol. Evol.">
        <title>Pangenome evidence for extensive interdomain horizontal transfer affecting lineage core and shell genes in uncultured planktonic thaumarchaeota and euryarchaeota.</title>
        <authorList>
            <person name="Deschamps P."/>
            <person name="Zivanovic Y."/>
            <person name="Moreira D."/>
            <person name="Rodriguez-Valera F."/>
            <person name="Lopez-Garcia P."/>
        </authorList>
    </citation>
    <scope>NUCLEOTIDE SEQUENCE</scope>
</reference>
<dbReference type="InterPro" id="IPR002732">
    <property type="entry name" value="Hjc"/>
</dbReference>
<dbReference type="Pfam" id="PF01870">
    <property type="entry name" value="Hjc"/>
    <property type="match status" value="1"/>
</dbReference>
<dbReference type="GO" id="GO:0003676">
    <property type="term" value="F:nucleic acid binding"/>
    <property type="evidence" value="ECO:0007669"/>
    <property type="project" value="InterPro"/>
</dbReference>